<feature type="transmembrane region" description="Helical" evidence="3">
    <location>
        <begin position="96"/>
        <end position="119"/>
    </location>
</feature>
<keyword evidence="3" id="KW-0812">Transmembrane</keyword>
<dbReference type="Gene3D" id="6.10.250.2080">
    <property type="match status" value="1"/>
</dbReference>
<protein>
    <submittedName>
        <fullName evidence="4">Flagellar type III secretion system protein FlhB</fullName>
    </submittedName>
</protein>
<evidence type="ECO:0000256" key="3">
    <source>
        <dbReference type="SAM" id="Phobius"/>
    </source>
</evidence>
<reference evidence="4 5" key="1">
    <citation type="submission" date="2019-03" db="EMBL/GenBank/DDBJ databases">
        <title>Draft Genome Sequences of Six Type Strains of the Genus Massilia.</title>
        <authorList>
            <person name="Miess H."/>
            <person name="Frediansyhah A."/>
            <person name="Gross H."/>
        </authorList>
    </citation>
    <scope>NUCLEOTIDE SEQUENCE [LARGE SCALE GENOMIC DNA]</scope>
    <source>
        <strain evidence="4 5">DSM 17505</strain>
    </source>
</reference>
<keyword evidence="3" id="KW-0472">Membrane</keyword>
<keyword evidence="4" id="KW-0969">Cilium</keyword>
<keyword evidence="4" id="KW-0966">Cell projection</keyword>
<feature type="transmembrane region" description="Helical" evidence="3">
    <location>
        <begin position="140"/>
        <end position="162"/>
    </location>
</feature>
<feature type="compositionally biased region" description="Basic and acidic residues" evidence="2">
    <location>
        <begin position="1"/>
        <end position="13"/>
    </location>
</feature>
<keyword evidence="3" id="KW-1133">Transmembrane helix</keyword>
<dbReference type="PANTHER" id="PTHR30531:SF12">
    <property type="entry name" value="FLAGELLAR BIOSYNTHETIC PROTEIN FLHB"/>
    <property type="match status" value="1"/>
</dbReference>
<evidence type="ECO:0000256" key="1">
    <source>
        <dbReference type="ARBA" id="ARBA00010690"/>
    </source>
</evidence>
<evidence type="ECO:0000256" key="2">
    <source>
        <dbReference type="SAM" id="MobiDB-lite"/>
    </source>
</evidence>
<feature type="transmembrane region" description="Helical" evidence="3">
    <location>
        <begin position="32"/>
        <end position="53"/>
    </location>
</feature>
<dbReference type="SUPFAM" id="SSF160544">
    <property type="entry name" value="EscU C-terminal domain-like"/>
    <property type="match status" value="1"/>
</dbReference>
<feature type="region of interest" description="Disordered" evidence="2">
    <location>
        <begin position="1"/>
        <end position="22"/>
    </location>
</feature>
<sequence>MAESSGDKSEKASQQKLKKAREEGQVARSKDLATAVGILVSLKLFIYLMPSYLDHFRAIFGQSFVQLDAGDALGNAMSDVFYEAAMLLVKMVAPLFVVPFCIVLSSALPGGFVVSAKNLQPKFSRMSPIANIGRLFSGKHLFELVLSIGKAGVLIAVLIHLARSTLDDYTRLQSLPLSEAMLKGAGLMADGLMAMVSIFILFALIDVPAQAFFFAKGQRMTKQDVKDEHKSSEGRPEVKGRIRQLQRAMAQRSARKTVPTADVVVVNPEHYAVALKYDDKRAEAPFVVAKGVDELALYIKSIAHEHKIEVLTLPPLARAIYNTAQVNQQIPVQLYQAVSQVLHYVLQLKAFKTGGRQGLPPFPTRLSYHHP</sequence>
<feature type="transmembrane region" description="Helical" evidence="3">
    <location>
        <begin position="191"/>
        <end position="214"/>
    </location>
</feature>
<dbReference type="Proteomes" id="UP000294359">
    <property type="component" value="Chromosome"/>
</dbReference>
<evidence type="ECO:0000313" key="4">
    <source>
        <dbReference type="EMBL" id="QBQ35684.1"/>
    </source>
</evidence>
<name>A0ABX5S5T7_9BURK</name>
<evidence type="ECO:0000313" key="5">
    <source>
        <dbReference type="Proteomes" id="UP000294359"/>
    </source>
</evidence>
<dbReference type="PRINTS" id="PR00950">
    <property type="entry name" value="TYPE3IMSPROT"/>
</dbReference>
<proteinExistence type="inferred from homology"/>
<dbReference type="Pfam" id="PF01312">
    <property type="entry name" value="Bac_export_2"/>
    <property type="match status" value="1"/>
</dbReference>
<dbReference type="PANTHER" id="PTHR30531">
    <property type="entry name" value="FLAGELLAR BIOSYNTHETIC PROTEIN FLHB"/>
    <property type="match status" value="1"/>
</dbReference>
<dbReference type="Gene3D" id="3.40.1690.10">
    <property type="entry name" value="secretion proteins EscU"/>
    <property type="match status" value="1"/>
</dbReference>
<gene>
    <name evidence="4" type="primary">flhB</name>
    <name evidence="4" type="ORF">E1742_05515</name>
</gene>
<dbReference type="InterPro" id="IPR029025">
    <property type="entry name" value="T3SS_substrate_exporter_C"/>
</dbReference>
<dbReference type="EMBL" id="CP038026">
    <property type="protein sequence ID" value="QBQ35684.1"/>
    <property type="molecule type" value="Genomic_DNA"/>
</dbReference>
<keyword evidence="4" id="KW-0282">Flagellum</keyword>
<accession>A0ABX5S5T7</accession>
<dbReference type="InterPro" id="IPR006135">
    <property type="entry name" value="T3SS_substrate_exporter"/>
</dbReference>
<comment type="similarity">
    <text evidence="1">Belongs to the type III secretion exporter family.</text>
</comment>
<keyword evidence="5" id="KW-1185">Reference proteome</keyword>
<organism evidence="4 5">
    <name type="scientific">Pseudoduganella plicata</name>
    <dbReference type="NCBI Taxonomy" id="321984"/>
    <lineage>
        <taxon>Bacteria</taxon>
        <taxon>Pseudomonadati</taxon>
        <taxon>Pseudomonadota</taxon>
        <taxon>Betaproteobacteria</taxon>
        <taxon>Burkholderiales</taxon>
        <taxon>Oxalobacteraceae</taxon>
        <taxon>Telluria group</taxon>
        <taxon>Pseudoduganella</taxon>
    </lineage>
</organism>